<dbReference type="Proteomes" id="UP000004793">
    <property type="component" value="Chromosome"/>
</dbReference>
<evidence type="ECO:0000313" key="4">
    <source>
        <dbReference type="EMBL" id="BAL80731.1"/>
    </source>
</evidence>
<dbReference type="GO" id="GO:0008360">
    <property type="term" value="P:regulation of cell shape"/>
    <property type="evidence" value="ECO:0007669"/>
    <property type="project" value="UniProtKB-KW"/>
</dbReference>
<dbReference type="CDD" id="cd22533">
    <property type="entry name" value="KH-II_YlqC-like"/>
    <property type="match status" value="1"/>
</dbReference>
<dbReference type="GO" id="GO:0005737">
    <property type="term" value="C:cytoplasm"/>
    <property type="evidence" value="ECO:0007669"/>
    <property type="project" value="UniProtKB-SubCell"/>
</dbReference>
<dbReference type="PANTHER" id="PTHR34654">
    <property type="entry name" value="UPF0109 PROTEIN SCO5592"/>
    <property type="match status" value="1"/>
</dbReference>
<sequence>MMKELIETIVKALVDKPEEVKVTEVAGETAVIYEIKVADSDIGKVIGKQGKTANALRTIVKAASSKIGKAASIQINSKPRGA</sequence>
<keyword evidence="3" id="KW-0133">Cell shape</keyword>
<dbReference type="GO" id="GO:0009252">
    <property type="term" value="P:peptidoglycan biosynthetic process"/>
    <property type="evidence" value="ECO:0007669"/>
    <property type="project" value="UniProtKB-UniRule"/>
</dbReference>
<dbReference type="Pfam" id="PF13083">
    <property type="entry name" value="KH_KhpA-B"/>
    <property type="match status" value="1"/>
</dbReference>
<evidence type="ECO:0000256" key="3">
    <source>
        <dbReference type="HAMAP-Rule" id="MF_00088"/>
    </source>
</evidence>
<reference evidence="4 5" key="1">
    <citation type="submission" date="2011-01" db="EMBL/GenBank/DDBJ databases">
        <title>Whole genome sequence of Caldisericum exile AZM16c01.</title>
        <authorList>
            <person name="Narita-Yamada S."/>
            <person name="Kawakoshi A."/>
            <person name="Nakamura S."/>
            <person name="Sasagawa M."/>
            <person name="Fukada J."/>
            <person name="Sekine M."/>
            <person name="Kato Y."/>
            <person name="Fukai R."/>
            <person name="Sasaki K."/>
            <person name="Hanamaki A."/>
            <person name="Narita H."/>
            <person name="Konno Y."/>
            <person name="Mori K."/>
            <person name="Yamazaki S."/>
            <person name="Suzuki K."/>
            <person name="Fujita N."/>
        </authorList>
    </citation>
    <scope>NUCLEOTIDE SEQUENCE [LARGE SCALE GENOMIC DNA]</scope>
    <source>
        <strain evidence="5">DSM 21853 / NBRC 104410 / AZM16c01</strain>
    </source>
</reference>
<dbReference type="PANTHER" id="PTHR34654:SF1">
    <property type="entry name" value="RNA-BINDING PROTEIN KHPA"/>
    <property type="match status" value="1"/>
</dbReference>
<dbReference type="GO" id="GO:0003723">
    <property type="term" value="F:RNA binding"/>
    <property type="evidence" value="ECO:0007669"/>
    <property type="project" value="UniProtKB-UniRule"/>
</dbReference>
<comment type="similarity">
    <text evidence="3">Belongs to the KhpA RNA-binding protein family.</text>
</comment>
<dbReference type="AlphaFoldDB" id="A0A7U6GE62"/>
<dbReference type="InterPro" id="IPR015946">
    <property type="entry name" value="KH_dom-like_a/b"/>
</dbReference>
<dbReference type="SUPFAM" id="SSF54814">
    <property type="entry name" value="Prokaryotic type KH domain (KH-domain type II)"/>
    <property type="match status" value="1"/>
</dbReference>
<dbReference type="Gene3D" id="3.30.300.20">
    <property type="match status" value="1"/>
</dbReference>
<evidence type="ECO:0000256" key="2">
    <source>
        <dbReference type="ARBA" id="ARBA00022884"/>
    </source>
</evidence>
<accession>A0A7U6GE62</accession>
<comment type="function">
    <text evidence="3">A probable RNA chaperone. Forms a complex with KhpB which binds to cellular RNA and controls its expression. Plays a role in peptidoglycan (PG) homeostasis and cell length regulation.</text>
</comment>
<keyword evidence="3" id="KW-0143">Chaperone</keyword>
<dbReference type="EMBL" id="AP012051">
    <property type="protein sequence ID" value="BAL80731.1"/>
    <property type="molecule type" value="Genomic_DNA"/>
</dbReference>
<keyword evidence="5" id="KW-1185">Reference proteome</keyword>
<dbReference type="InterPro" id="IPR009019">
    <property type="entry name" value="KH_sf_prok-type"/>
</dbReference>
<comment type="subunit">
    <text evidence="3">Forms a complex with KhpB.</text>
</comment>
<proteinExistence type="inferred from homology"/>
<evidence type="ECO:0000313" key="5">
    <source>
        <dbReference type="Proteomes" id="UP000004793"/>
    </source>
</evidence>
<keyword evidence="3" id="KW-0961">Cell wall biogenesis/degradation</keyword>
<dbReference type="PROSITE" id="PS50084">
    <property type="entry name" value="KH_TYPE_1"/>
    <property type="match status" value="1"/>
</dbReference>
<comment type="subcellular location">
    <subcellularLocation>
        <location evidence="3">Cytoplasm</location>
    </subcellularLocation>
</comment>
<organism evidence="4 5">
    <name type="scientific">Caldisericum exile (strain DSM 21853 / NBRC 104410 / AZM16c01)</name>
    <dbReference type="NCBI Taxonomy" id="511051"/>
    <lineage>
        <taxon>Bacteria</taxon>
        <taxon>Pseudomonadati</taxon>
        <taxon>Caldisericota/Cryosericota group</taxon>
        <taxon>Caldisericota</taxon>
        <taxon>Caldisericia</taxon>
        <taxon>Caldisericales</taxon>
        <taxon>Caldisericaceae</taxon>
        <taxon>Caldisericum</taxon>
    </lineage>
</organism>
<keyword evidence="1 3" id="KW-0963">Cytoplasm</keyword>
<name>A0A7U6GE62_CALEA</name>
<dbReference type="InterPro" id="IPR020627">
    <property type="entry name" value="KhpA"/>
</dbReference>
<evidence type="ECO:0000256" key="1">
    <source>
        <dbReference type="ARBA" id="ARBA00022490"/>
    </source>
</evidence>
<protein>
    <recommendedName>
        <fullName evidence="3">RNA-binding protein KhpA</fullName>
    </recommendedName>
    <alternativeName>
        <fullName evidence="3">KH-domain protein A</fullName>
    </alternativeName>
</protein>
<dbReference type="HAMAP" id="MF_00088">
    <property type="entry name" value="KhpA"/>
    <property type="match status" value="1"/>
</dbReference>
<dbReference type="KEGG" id="cex:CSE_06050"/>
<gene>
    <name evidence="3" type="primary">khpA</name>
    <name evidence="4" type="ordered locus">CSE_06050</name>
</gene>
<keyword evidence="2 3" id="KW-0694">RNA-binding</keyword>
<dbReference type="GO" id="GO:0071555">
    <property type="term" value="P:cell wall organization"/>
    <property type="evidence" value="ECO:0007669"/>
    <property type="project" value="UniProtKB-KW"/>
</dbReference>